<gene>
    <name evidence="3" type="ORF">F4561_006044</name>
</gene>
<feature type="compositionally biased region" description="Low complexity" evidence="1">
    <location>
        <begin position="104"/>
        <end position="117"/>
    </location>
</feature>
<keyword evidence="2" id="KW-0472">Membrane</keyword>
<protein>
    <submittedName>
        <fullName evidence="3">Uncharacterized protein</fullName>
    </submittedName>
</protein>
<sequence>MSRFAQTMVAAGSLAVSAGSSVGAGVLTQEWSMAWWLGLVVLLCCVIAGSILHVMQAFQAPREDRATPPGHHERAPPLQAPAPRSRTTQASTCAEAQQDAMSSAARTTPTTAPATTS</sequence>
<comment type="caution">
    <text evidence="3">The sequence shown here is derived from an EMBL/GenBank/DDBJ whole genome shotgun (WGS) entry which is preliminary data.</text>
</comment>
<reference evidence="3 4" key="1">
    <citation type="submission" date="2020-08" db="EMBL/GenBank/DDBJ databases">
        <title>Sequencing the genomes of 1000 actinobacteria strains.</title>
        <authorList>
            <person name="Klenk H.-P."/>
        </authorList>
    </citation>
    <scope>NUCLEOTIDE SEQUENCE [LARGE SCALE GENOMIC DNA]</scope>
    <source>
        <strain evidence="3 4">DSM 102030</strain>
    </source>
</reference>
<evidence type="ECO:0000313" key="3">
    <source>
        <dbReference type="EMBL" id="MBB4935150.1"/>
    </source>
</evidence>
<feature type="transmembrane region" description="Helical" evidence="2">
    <location>
        <begin position="33"/>
        <end position="55"/>
    </location>
</feature>
<evidence type="ECO:0000313" key="4">
    <source>
        <dbReference type="Proteomes" id="UP000523007"/>
    </source>
</evidence>
<keyword evidence="2" id="KW-1133">Transmembrane helix</keyword>
<dbReference type="AlphaFoldDB" id="A0A7W7RNA1"/>
<feature type="compositionally biased region" description="Polar residues" evidence="1">
    <location>
        <begin position="85"/>
        <end position="101"/>
    </location>
</feature>
<name>A0A7W7RNA1_9ACTN</name>
<feature type="region of interest" description="Disordered" evidence="1">
    <location>
        <begin position="63"/>
        <end position="117"/>
    </location>
</feature>
<dbReference type="Proteomes" id="UP000523007">
    <property type="component" value="Unassembled WGS sequence"/>
</dbReference>
<keyword evidence="2" id="KW-0812">Transmembrane</keyword>
<organism evidence="3 4">
    <name type="scientific">Lipingzhangella halophila</name>
    <dbReference type="NCBI Taxonomy" id="1783352"/>
    <lineage>
        <taxon>Bacteria</taxon>
        <taxon>Bacillati</taxon>
        <taxon>Actinomycetota</taxon>
        <taxon>Actinomycetes</taxon>
        <taxon>Streptosporangiales</taxon>
        <taxon>Nocardiopsidaceae</taxon>
        <taxon>Lipingzhangella</taxon>
    </lineage>
</organism>
<accession>A0A7W7RNA1</accession>
<keyword evidence="4" id="KW-1185">Reference proteome</keyword>
<evidence type="ECO:0000256" key="2">
    <source>
        <dbReference type="SAM" id="Phobius"/>
    </source>
</evidence>
<feature type="compositionally biased region" description="Basic and acidic residues" evidence="1">
    <location>
        <begin position="63"/>
        <end position="75"/>
    </location>
</feature>
<proteinExistence type="predicted"/>
<dbReference type="EMBL" id="JACHJT010000002">
    <property type="protein sequence ID" value="MBB4935150.1"/>
    <property type="molecule type" value="Genomic_DNA"/>
</dbReference>
<evidence type="ECO:0000256" key="1">
    <source>
        <dbReference type="SAM" id="MobiDB-lite"/>
    </source>
</evidence>